<name>A0A9N7U9P6_PLEPL</name>
<dbReference type="Proteomes" id="UP001153269">
    <property type="component" value="Unassembled WGS sequence"/>
</dbReference>
<reference evidence="2" key="1">
    <citation type="submission" date="2020-03" db="EMBL/GenBank/DDBJ databases">
        <authorList>
            <person name="Weist P."/>
        </authorList>
    </citation>
    <scope>NUCLEOTIDE SEQUENCE</scope>
</reference>
<evidence type="ECO:0000313" key="2">
    <source>
        <dbReference type="EMBL" id="CAB1427779.1"/>
    </source>
</evidence>
<sequence length="103" mass="11161">MSSQPPSPPTSSLHSPLPKSLSDLTRGVASNPQFIQSHQPCIGPAAHSLGDRHRSGEGGGSIVRLEDLEGRKPEDREQQQWLPDTKCLSLQAKKRCQTPGVEN</sequence>
<organism evidence="2 3">
    <name type="scientific">Pleuronectes platessa</name>
    <name type="common">European plaice</name>
    <dbReference type="NCBI Taxonomy" id="8262"/>
    <lineage>
        <taxon>Eukaryota</taxon>
        <taxon>Metazoa</taxon>
        <taxon>Chordata</taxon>
        <taxon>Craniata</taxon>
        <taxon>Vertebrata</taxon>
        <taxon>Euteleostomi</taxon>
        <taxon>Actinopterygii</taxon>
        <taxon>Neopterygii</taxon>
        <taxon>Teleostei</taxon>
        <taxon>Neoteleostei</taxon>
        <taxon>Acanthomorphata</taxon>
        <taxon>Carangaria</taxon>
        <taxon>Pleuronectiformes</taxon>
        <taxon>Pleuronectoidei</taxon>
        <taxon>Pleuronectidae</taxon>
        <taxon>Pleuronectes</taxon>
    </lineage>
</organism>
<feature type="compositionally biased region" description="Basic and acidic residues" evidence="1">
    <location>
        <begin position="64"/>
        <end position="78"/>
    </location>
</feature>
<evidence type="ECO:0000313" key="3">
    <source>
        <dbReference type="Proteomes" id="UP001153269"/>
    </source>
</evidence>
<dbReference type="EMBL" id="CADEAL010000998">
    <property type="protein sequence ID" value="CAB1427779.1"/>
    <property type="molecule type" value="Genomic_DNA"/>
</dbReference>
<evidence type="ECO:0000256" key="1">
    <source>
        <dbReference type="SAM" id="MobiDB-lite"/>
    </source>
</evidence>
<proteinExistence type="predicted"/>
<feature type="region of interest" description="Disordered" evidence="1">
    <location>
        <begin position="1"/>
        <end position="85"/>
    </location>
</feature>
<comment type="caution">
    <text evidence="2">The sequence shown here is derived from an EMBL/GenBank/DDBJ whole genome shotgun (WGS) entry which is preliminary data.</text>
</comment>
<dbReference type="AlphaFoldDB" id="A0A9N7U9P6"/>
<feature type="compositionally biased region" description="Low complexity" evidence="1">
    <location>
        <begin position="10"/>
        <end position="24"/>
    </location>
</feature>
<keyword evidence="3" id="KW-1185">Reference proteome</keyword>
<accession>A0A9N7U9P6</accession>
<gene>
    <name evidence="2" type="ORF">PLEPLA_LOCUS15722</name>
</gene>
<feature type="compositionally biased region" description="Polar residues" evidence="1">
    <location>
        <begin position="28"/>
        <end position="39"/>
    </location>
</feature>
<protein>
    <submittedName>
        <fullName evidence="2">Uncharacterized protein</fullName>
    </submittedName>
</protein>